<protein>
    <recommendedName>
        <fullName evidence="5">Cytochrome P450 87A3</fullName>
    </recommendedName>
</protein>
<dbReference type="SUPFAM" id="SSF48264">
    <property type="entry name" value="Cytochrome P450"/>
    <property type="match status" value="1"/>
</dbReference>
<feature type="non-terminal residue" evidence="3">
    <location>
        <position position="387"/>
    </location>
</feature>
<keyword evidence="1" id="KW-0479">Metal-binding</keyword>
<evidence type="ECO:0000256" key="1">
    <source>
        <dbReference type="ARBA" id="ARBA00022723"/>
    </source>
</evidence>
<dbReference type="GO" id="GO:0004497">
    <property type="term" value="F:monooxygenase activity"/>
    <property type="evidence" value="ECO:0007669"/>
    <property type="project" value="InterPro"/>
</dbReference>
<keyword evidence="4" id="KW-1185">Reference proteome</keyword>
<dbReference type="GO" id="GO:0016125">
    <property type="term" value="P:sterol metabolic process"/>
    <property type="evidence" value="ECO:0007669"/>
    <property type="project" value="TreeGrafter"/>
</dbReference>
<dbReference type="CDD" id="cd11043">
    <property type="entry name" value="CYP90-like"/>
    <property type="match status" value="1"/>
</dbReference>
<dbReference type="PRINTS" id="PR00465">
    <property type="entry name" value="EP450IV"/>
</dbReference>
<dbReference type="Proteomes" id="UP000824469">
    <property type="component" value="Unassembled WGS sequence"/>
</dbReference>
<dbReference type="OMA" id="TMIFNLT"/>
<keyword evidence="2" id="KW-0408">Iron</keyword>
<dbReference type="InterPro" id="IPR002403">
    <property type="entry name" value="Cyt_P450_E_grp-IV"/>
</dbReference>
<accession>A0AA38L4I7</accession>
<dbReference type="GO" id="GO:0016132">
    <property type="term" value="P:brassinosteroid biosynthetic process"/>
    <property type="evidence" value="ECO:0007669"/>
    <property type="project" value="TreeGrafter"/>
</dbReference>
<dbReference type="GO" id="GO:0016705">
    <property type="term" value="F:oxidoreductase activity, acting on paired donors, with incorporation or reduction of molecular oxygen"/>
    <property type="evidence" value="ECO:0007669"/>
    <property type="project" value="InterPro"/>
</dbReference>
<evidence type="ECO:0000256" key="2">
    <source>
        <dbReference type="ARBA" id="ARBA00023004"/>
    </source>
</evidence>
<sequence>CIIWGRGRKKGKGKEERLPLPPGSMGFPVIGETFQFFAPNNSFDVPPFIKKRKQRYGPVFKTSIVGRAVVVCTEADMNNFIFQQEGRLFRSWYPESFTKVFGEQNVGSLHGYTYKHLRNMVLTLFGPDPLKNTLLSQIHQNLLSKITHWHHRVIDIKDASAAIIFDFTAMKLISYNPSTDGELRKNFEAFIQGLISFPLNIPGTAYHQCLKGRSRAMDKLKKMLGERREKPHIKHGDFFDYVLSELNKEGTLLTEDIALDLIFVLLFASFETTSLAFTLALKFVTEHPKALEELQEEHEAILAQREDRNSELTWKEYKSMNFTSNVINETIRLANIVPGMFRKAMKDVEIRGYNIPAGWAVMVCPTAMHLDPIVFPDPLSFNPWRWQ</sequence>
<evidence type="ECO:0000313" key="3">
    <source>
        <dbReference type="EMBL" id="KAH9313758.1"/>
    </source>
</evidence>
<reference evidence="3 4" key="1">
    <citation type="journal article" date="2021" name="Nat. Plants">
        <title>The Taxus genome provides insights into paclitaxel biosynthesis.</title>
        <authorList>
            <person name="Xiong X."/>
            <person name="Gou J."/>
            <person name="Liao Q."/>
            <person name="Li Y."/>
            <person name="Zhou Q."/>
            <person name="Bi G."/>
            <person name="Li C."/>
            <person name="Du R."/>
            <person name="Wang X."/>
            <person name="Sun T."/>
            <person name="Guo L."/>
            <person name="Liang H."/>
            <person name="Lu P."/>
            <person name="Wu Y."/>
            <person name="Zhang Z."/>
            <person name="Ro D.K."/>
            <person name="Shang Y."/>
            <person name="Huang S."/>
            <person name="Yan J."/>
        </authorList>
    </citation>
    <scope>NUCLEOTIDE SEQUENCE [LARGE SCALE GENOMIC DNA]</scope>
    <source>
        <strain evidence="3">Ta-2019</strain>
    </source>
</reference>
<dbReference type="GO" id="GO:0010268">
    <property type="term" value="P:brassinosteroid homeostasis"/>
    <property type="evidence" value="ECO:0007669"/>
    <property type="project" value="TreeGrafter"/>
</dbReference>
<gene>
    <name evidence="3" type="ORF">KI387_022385</name>
</gene>
<dbReference type="GO" id="GO:0020037">
    <property type="term" value="F:heme binding"/>
    <property type="evidence" value="ECO:0007669"/>
    <property type="project" value="InterPro"/>
</dbReference>
<feature type="non-terminal residue" evidence="3">
    <location>
        <position position="1"/>
    </location>
</feature>
<dbReference type="PANTHER" id="PTHR24286:SF11">
    <property type="entry name" value="CYTOCHROME P450, FAMILY 87, SUBFAMILY A, POLYPEPTIDE 2"/>
    <property type="match status" value="1"/>
</dbReference>
<dbReference type="Gene3D" id="1.10.630.10">
    <property type="entry name" value="Cytochrome P450"/>
    <property type="match status" value="1"/>
</dbReference>
<name>A0AA38L4I7_TAXCH</name>
<dbReference type="GO" id="GO:0005506">
    <property type="term" value="F:iron ion binding"/>
    <property type="evidence" value="ECO:0007669"/>
    <property type="project" value="InterPro"/>
</dbReference>
<dbReference type="PANTHER" id="PTHR24286">
    <property type="entry name" value="CYTOCHROME P450 26"/>
    <property type="match status" value="1"/>
</dbReference>
<organism evidence="3 4">
    <name type="scientific">Taxus chinensis</name>
    <name type="common">Chinese yew</name>
    <name type="synonym">Taxus wallichiana var. chinensis</name>
    <dbReference type="NCBI Taxonomy" id="29808"/>
    <lineage>
        <taxon>Eukaryota</taxon>
        <taxon>Viridiplantae</taxon>
        <taxon>Streptophyta</taxon>
        <taxon>Embryophyta</taxon>
        <taxon>Tracheophyta</taxon>
        <taxon>Spermatophyta</taxon>
        <taxon>Pinopsida</taxon>
        <taxon>Pinidae</taxon>
        <taxon>Conifers II</taxon>
        <taxon>Cupressales</taxon>
        <taxon>Taxaceae</taxon>
        <taxon>Taxus</taxon>
    </lineage>
</organism>
<dbReference type="EMBL" id="JAHRHJ020000005">
    <property type="protein sequence ID" value="KAH9313758.1"/>
    <property type="molecule type" value="Genomic_DNA"/>
</dbReference>
<evidence type="ECO:0000313" key="4">
    <source>
        <dbReference type="Proteomes" id="UP000824469"/>
    </source>
</evidence>
<dbReference type="AlphaFoldDB" id="A0AA38L4I7"/>
<dbReference type="Pfam" id="PF00067">
    <property type="entry name" value="p450"/>
    <property type="match status" value="1"/>
</dbReference>
<evidence type="ECO:0008006" key="5">
    <source>
        <dbReference type="Google" id="ProtNLM"/>
    </source>
</evidence>
<proteinExistence type="predicted"/>
<comment type="caution">
    <text evidence="3">The sequence shown here is derived from an EMBL/GenBank/DDBJ whole genome shotgun (WGS) entry which is preliminary data.</text>
</comment>
<dbReference type="InterPro" id="IPR036396">
    <property type="entry name" value="Cyt_P450_sf"/>
</dbReference>
<dbReference type="InterPro" id="IPR001128">
    <property type="entry name" value="Cyt_P450"/>
</dbReference>